<reference evidence="1 2" key="1">
    <citation type="submission" date="2018-09" db="EMBL/GenBank/DDBJ databases">
        <title>Draft genome sequence of Rhodopseudomonas palustris 2.1.18.</title>
        <authorList>
            <person name="Robertson S.L."/>
            <person name="Meyer T.E."/>
            <person name="Kyndt J.A."/>
        </authorList>
    </citation>
    <scope>NUCLEOTIDE SEQUENCE [LARGE SCALE GENOMIC DNA]</scope>
    <source>
        <strain evidence="1 2">2.1.18</strain>
    </source>
</reference>
<gene>
    <name evidence="1" type="ORF">D4Q52_25800</name>
</gene>
<dbReference type="RefSeq" id="WP_119859448.1">
    <property type="nucleotide sequence ID" value="NZ_QYYD01000058.1"/>
</dbReference>
<name>A0A418UX41_RHOPL</name>
<dbReference type="OrthoDB" id="8247678at2"/>
<evidence type="ECO:0000313" key="2">
    <source>
        <dbReference type="Proteomes" id="UP000285523"/>
    </source>
</evidence>
<accession>A0A418UX41</accession>
<comment type="caution">
    <text evidence="1">The sequence shown here is derived from an EMBL/GenBank/DDBJ whole genome shotgun (WGS) entry which is preliminary data.</text>
</comment>
<dbReference type="AlphaFoldDB" id="A0A418UX41"/>
<dbReference type="Gene3D" id="3.30.160.140">
    <property type="entry name" value="Shew3726-like"/>
    <property type="match status" value="1"/>
</dbReference>
<evidence type="ECO:0000313" key="1">
    <source>
        <dbReference type="EMBL" id="RJF63570.1"/>
    </source>
</evidence>
<organism evidence="1 2">
    <name type="scientific">Rhodopseudomonas palustris</name>
    <dbReference type="NCBI Taxonomy" id="1076"/>
    <lineage>
        <taxon>Bacteria</taxon>
        <taxon>Pseudomonadati</taxon>
        <taxon>Pseudomonadota</taxon>
        <taxon>Alphaproteobacteria</taxon>
        <taxon>Hyphomicrobiales</taxon>
        <taxon>Nitrobacteraceae</taxon>
        <taxon>Rhodopseudomonas</taxon>
    </lineage>
</organism>
<dbReference type="InterPro" id="IPR036692">
    <property type="entry name" value="Shew3726-like_sf"/>
</dbReference>
<sequence>MAFTSGSFQGYDEDRSVVLFSMINGDSEVPCAISADAMDFIDGAKRTAPAQREQQFMRLRASIESRAERKFARAELEGRPAGIILRSIDFR</sequence>
<dbReference type="Pfam" id="PF07369">
    <property type="entry name" value="DUF1488"/>
    <property type="match status" value="1"/>
</dbReference>
<protein>
    <submittedName>
        <fullName evidence="1">DUF1488 domain-containing protein</fullName>
    </submittedName>
</protein>
<dbReference type="Proteomes" id="UP000285523">
    <property type="component" value="Unassembled WGS sequence"/>
</dbReference>
<dbReference type="SUPFAM" id="SSF160272">
    <property type="entry name" value="Shew3726-like"/>
    <property type="match status" value="1"/>
</dbReference>
<proteinExistence type="predicted"/>
<dbReference type="InterPro" id="IPR009962">
    <property type="entry name" value="DUF1488"/>
</dbReference>
<dbReference type="EMBL" id="QYYD01000058">
    <property type="protein sequence ID" value="RJF63570.1"/>
    <property type="molecule type" value="Genomic_DNA"/>
</dbReference>